<dbReference type="OrthoDB" id="5386674at2759"/>
<evidence type="ECO:0000313" key="2">
    <source>
        <dbReference type="EMBL" id="KAF7517145.1"/>
    </source>
</evidence>
<organism evidence="2 3">
    <name type="scientific">Penicillium crustosum</name>
    <name type="common">Blue mold fungus</name>
    <dbReference type="NCBI Taxonomy" id="36656"/>
    <lineage>
        <taxon>Eukaryota</taxon>
        <taxon>Fungi</taxon>
        <taxon>Dikarya</taxon>
        <taxon>Ascomycota</taxon>
        <taxon>Pezizomycotina</taxon>
        <taxon>Eurotiomycetes</taxon>
        <taxon>Eurotiomycetidae</taxon>
        <taxon>Eurotiales</taxon>
        <taxon>Aspergillaceae</taxon>
        <taxon>Penicillium</taxon>
    </lineage>
</organism>
<reference evidence="2" key="1">
    <citation type="submission" date="2020-02" db="EMBL/GenBank/DDBJ databases">
        <authorList>
            <person name="Lichtner F.J."/>
        </authorList>
    </citation>
    <scope>NUCLEOTIDE SEQUENCE</scope>
    <source>
        <strain evidence="2">G10</strain>
    </source>
</reference>
<feature type="compositionally biased region" description="Polar residues" evidence="1">
    <location>
        <begin position="71"/>
        <end position="95"/>
    </location>
</feature>
<feature type="region of interest" description="Disordered" evidence="1">
    <location>
        <begin position="407"/>
        <end position="430"/>
    </location>
</feature>
<feature type="compositionally biased region" description="Low complexity" evidence="1">
    <location>
        <begin position="184"/>
        <end position="228"/>
    </location>
</feature>
<dbReference type="Proteomes" id="UP000701341">
    <property type="component" value="Unassembled WGS sequence"/>
</dbReference>
<feature type="region of interest" description="Disordered" evidence="1">
    <location>
        <begin position="300"/>
        <end position="334"/>
    </location>
</feature>
<feature type="compositionally biased region" description="Basic and acidic residues" evidence="1">
    <location>
        <begin position="49"/>
        <end position="67"/>
    </location>
</feature>
<feature type="compositionally biased region" description="Basic and acidic residues" evidence="1">
    <location>
        <begin position="537"/>
        <end position="547"/>
    </location>
</feature>
<feature type="region of interest" description="Disordered" evidence="1">
    <location>
        <begin position="267"/>
        <end position="287"/>
    </location>
</feature>
<feature type="compositionally biased region" description="Low complexity" evidence="1">
    <location>
        <begin position="373"/>
        <end position="384"/>
    </location>
</feature>
<feature type="compositionally biased region" description="Polar residues" evidence="1">
    <location>
        <begin position="457"/>
        <end position="469"/>
    </location>
</feature>
<feature type="compositionally biased region" description="Polar residues" evidence="1">
    <location>
        <begin position="308"/>
        <end position="319"/>
    </location>
</feature>
<evidence type="ECO:0000256" key="1">
    <source>
        <dbReference type="SAM" id="MobiDB-lite"/>
    </source>
</evidence>
<feature type="compositionally biased region" description="Basic residues" evidence="1">
    <location>
        <begin position="22"/>
        <end position="33"/>
    </location>
</feature>
<feature type="compositionally biased region" description="Polar residues" evidence="1">
    <location>
        <begin position="661"/>
        <end position="680"/>
    </location>
</feature>
<feature type="region of interest" description="Disordered" evidence="1">
    <location>
        <begin position="1"/>
        <end position="142"/>
    </location>
</feature>
<feature type="compositionally biased region" description="Polar residues" evidence="1">
    <location>
        <begin position="757"/>
        <end position="770"/>
    </location>
</feature>
<feature type="compositionally biased region" description="Pro residues" evidence="1">
    <location>
        <begin position="410"/>
        <end position="430"/>
    </location>
</feature>
<feature type="compositionally biased region" description="Polar residues" evidence="1">
    <location>
        <begin position="689"/>
        <end position="733"/>
    </location>
</feature>
<comment type="caution">
    <text evidence="2">The sequence shown here is derived from an EMBL/GenBank/DDBJ whole genome shotgun (WGS) entry which is preliminary data.</text>
</comment>
<feature type="compositionally biased region" description="Polar residues" evidence="1">
    <location>
        <begin position="267"/>
        <end position="279"/>
    </location>
</feature>
<dbReference type="EMBL" id="JAAOZQ010000121">
    <property type="protein sequence ID" value="KAF7517145.1"/>
    <property type="molecule type" value="Genomic_DNA"/>
</dbReference>
<protein>
    <submittedName>
        <fullName evidence="2">Uncharacterized protein</fullName>
    </submittedName>
</protein>
<feature type="region of interest" description="Disordered" evidence="1">
    <location>
        <begin position="157"/>
        <end position="242"/>
    </location>
</feature>
<gene>
    <name evidence="2" type="ORF">PCG10_001547</name>
</gene>
<evidence type="ECO:0000313" key="3">
    <source>
        <dbReference type="Proteomes" id="UP000701341"/>
    </source>
</evidence>
<keyword evidence="3" id="KW-1185">Reference proteome</keyword>
<feature type="region of interest" description="Disordered" evidence="1">
    <location>
        <begin position="445"/>
        <end position="791"/>
    </location>
</feature>
<dbReference type="AlphaFoldDB" id="A0A9P5GD77"/>
<accession>A0A9P5GD77</accession>
<feature type="compositionally biased region" description="Polar residues" evidence="1">
    <location>
        <begin position="562"/>
        <end position="588"/>
    </location>
</feature>
<feature type="region of interest" description="Disordered" evidence="1">
    <location>
        <begin position="828"/>
        <end position="873"/>
    </location>
</feature>
<feature type="compositionally biased region" description="Basic residues" evidence="1">
    <location>
        <begin position="780"/>
        <end position="789"/>
    </location>
</feature>
<feature type="region of interest" description="Disordered" evidence="1">
    <location>
        <begin position="348"/>
        <end position="395"/>
    </location>
</feature>
<proteinExistence type="predicted"/>
<name>A0A9P5GD77_PENCR</name>
<sequence>MEASTNPPRRARRSSISDHIHRVFSKSKDKRHSQNGEFVPPVPFQAREALAHEAATDDNSHTRHSLYDETGPSSLSYSTNSRLPSTGTPGSSLSVANGAPVEDETPTQQMTPLPNHPSADVDNICKSPTWEKPKKKEKRVTKRLEAERKEFEKRLLALEDAQSKADPGVYGRSSRRLTKKQPVSNSSRSSSANSERPRSSSGLSSIFRRSRRNSNSSEQDSPSAESSQLRTDTNPPSLPLTLPERFGTAITRELQSTHGTALNLSASHKISNPTQNNRLHASAKSDDLRENWRMAEAWKTKDGRETNRSVSEQIPSRTRSMIGKGTRNGKTLASGDLDRKLFSAALKHDRKSVPAAGNPLDRATRNDRSGRASSMPMSQSMSQPNFYSSGHPDSPAQVITARQLQELTPPETPDNPPSPSSARPYPPPLSPALILARKSRVDPFPRAYKSSPLALNPANTAESSQNDSRIPNPPTAQNLDAKPPQSIQSPAQPHPEDRGRSRLPIASSHTPKRTSSRFKEDFQETPQSIELPQIPVKSDRRSLEIRRMPTTSDDTLKDIPASTFQVTVRSPLHTGSVSPGERNNQTSKDLSDDNYIVPARSPRRASRTSTELPGNILAIGGPGGFIPGHSRSPSYTSSHDGHSNYDTADEDAPESPEFKRNSLTRVDTTPSASAAETSVAQEAPVSPLIQASTQPGIQSGIQHGTQSITQPDIQPSTQPSTQPILQPIQQPASLPNGYRGIQPGIQPDTQPDFHPSMQPSTQLGTQSGSPQPRPGPMSILKRRSQKAKAARTPQTIAKIFVICCRCKYWHDLPSEVYARLACPERLGSDSKLGGSRSKKQPDSGTHKLTGSRSLPFGQLPAPHATQGTPDLRPAPLTPRKVTCCWCGHNMSRSCCEGWTTVVEMRERHH</sequence>